<feature type="transmembrane region" description="Helical" evidence="4">
    <location>
        <begin position="28"/>
        <end position="48"/>
    </location>
</feature>
<dbReference type="InterPro" id="IPR033138">
    <property type="entry name" value="Cu_oxidase_CS"/>
</dbReference>
<dbReference type="InterPro" id="IPR034279">
    <property type="entry name" value="CuRO_3_CopA"/>
</dbReference>
<dbReference type="InterPro" id="IPR001117">
    <property type="entry name" value="Cu-oxidase_2nd"/>
</dbReference>
<gene>
    <name evidence="8" type="ordered locus">Rxyl_1830</name>
</gene>
<dbReference type="PhylomeDB" id="Q1AUZ0"/>
<dbReference type="GO" id="GO:0005507">
    <property type="term" value="F:copper ion binding"/>
    <property type="evidence" value="ECO:0007669"/>
    <property type="project" value="InterPro"/>
</dbReference>
<evidence type="ECO:0000259" key="7">
    <source>
        <dbReference type="Pfam" id="PF07732"/>
    </source>
</evidence>
<dbReference type="PROSITE" id="PS00079">
    <property type="entry name" value="MULTICOPPER_OXIDASE1"/>
    <property type="match status" value="1"/>
</dbReference>
<keyword evidence="3" id="KW-0186">Copper</keyword>
<dbReference type="Gene3D" id="2.60.40.420">
    <property type="entry name" value="Cupredoxins - blue copper proteins"/>
    <property type="match status" value="2"/>
</dbReference>
<dbReference type="Pfam" id="PF07732">
    <property type="entry name" value="Cu-oxidase_3"/>
    <property type="match status" value="1"/>
</dbReference>
<dbReference type="PANTHER" id="PTHR11709">
    <property type="entry name" value="MULTI-COPPER OXIDASE"/>
    <property type="match status" value="1"/>
</dbReference>
<dbReference type="SUPFAM" id="SSF49503">
    <property type="entry name" value="Cupredoxins"/>
    <property type="match status" value="3"/>
</dbReference>
<dbReference type="Pfam" id="PF07731">
    <property type="entry name" value="Cu-oxidase_2"/>
    <property type="match status" value="1"/>
</dbReference>
<sequence length="511" mass="55682">MDLGPRRRAHRARVGPRVVSRAIDRKKFLGLAGAGLGGLALGGCGVLSTDGRRRLPSPARASGTGRVREYALEAAPAGFEIAGREFSTWGYDGGVPGPELRLTEGDTLRVRLKNALPAGTTIHWHGLPVENPMDGVPDVTQPPVRSGEEFVYEFVVPTAGTYMYHSHVGLQLDRGLYGPLIVEPKREELSYDREYALLLDDWLDGVFGTPEDALAELRGAGGMMGGMGGMMGGPGGGPAMSGAVDHPYYLVNGRAAEDPASLAVRRGDRVRLRLMNPSSDTVFRFAAAGHRLTVTHADGLPVRPVTVDAVRIGMGERYDAILEANNPGVWQLAAVPEGKDGLARALLRYEESRGESPPPANARPPELGGRLLSYADLRDAGERSFPEDGLFSGPDRTHELTLSGDMGSYAWHIDGQRYPDADPLEVREGEWVRFNLQNHSMMWHPMHLHGHFFQVRNGTGRGPFKDTALVEPHMGELSFDLVANNPGEWFFHCHNAYHMETGMARLVSYGR</sequence>
<dbReference type="CDD" id="cd13870">
    <property type="entry name" value="CuRO_2_CopA_like_1"/>
    <property type="match status" value="1"/>
</dbReference>
<organism evidence="8 9">
    <name type="scientific">Rubrobacter xylanophilus (strain DSM 9941 / JCM 11954 / NBRC 16129 / PRD-1)</name>
    <dbReference type="NCBI Taxonomy" id="266117"/>
    <lineage>
        <taxon>Bacteria</taxon>
        <taxon>Bacillati</taxon>
        <taxon>Actinomycetota</taxon>
        <taxon>Rubrobacteria</taxon>
        <taxon>Rubrobacterales</taxon>
        <taxon>Rubrobacteraceae</taxon>
        <taxon>Rubrobacter</taxon>
    </lineage>
</organism>
<evidence type="ECO:0000259" key="5">
    <source>
        <dbReference type="Pfam" id="PF00394"/>
    </source>
</evidence>
<dbReference type="PROSITE" id="PS00080">
    <property type="entry name" value="MULTICOPPER_OXIDASE2"/>
    <property type="match status" value="1"/>
</dbReference>
<dbReference type="Pfam" id="PF00394">
    <property type="entry name" value="Cu-oxidase"/>
    <property type="match status" value="1"/>
</dbReference>
<name>Q1AUZ0_RUBXD</name>
<dbReference type="Proteomes" id="UP000006637">
    <property type="component" value="Chromosome"/>
</dbReference>
<dbReference type="InterPro" id="IPR045087">
    <property type="entry name" value="Cu-oxidase_fam"/>
</dbReference>
<evidence type="ECO:0000256" key="2">
    <source>
        <dbReference type="ARBA" id="ARBA00023002"/>
    </source>
</evidence>
<evidence type="ECO:0000256" key="3">
    <source>
        <dbReference type="ARBA" id="ARBA00023008"/>
    </source>
</evidence>
<dbReference type="InterPro" id="IPR002355">
    <property type="entry name" value="Cu_oxidase_Cu_BS"/>
</dbReference>
<dbReference type="PANTHER" id="PTHR11709:SF394">
    <property type="entry name" value="FI03373P-RELATED"/>
    <property type="match status" value="1"/>
</dbReference>
<keyword evidence="4" id="KW-0812">Transmembrane</keyword>
<dbReference type="CDD" id="cd13861">
    <property type="entry name" value="CuRO_1_CumA_like"/>
    <property type="match status" value="1"/>
</dbReference>
<dbReference type="KEGG" id="rxy:Rxyl_1830"/>
<keyword evidence="4" id="KW-0472">Membrane</keyword>
<dbReference type="CDD" id="cd13896">
    <property type="entry name" value="CuRO_3_CopA"/>
    <property type="match status" value="1"/>
</dbReference>
<feature type="domain" description="Plastocyanin-like" evidence="6">
    <location>
        <begin position="397"/>
        <end position="507"/>
    </location>
</feature>
<evidence type="ECO:0000313" key="8">
    <source>
        <dbReference type="EMBL" id="ABG04788.1"/>
    </source>
</evidence>
<feature type="domain" description="Plastocyanin-like" evidence="7">
    <location>
        <begin position="86"/>
        <end position="186"/>
    </location>
</feature>
<keyword evidence="1" id="KW-0479">Metal-binding</keyword>
<feature type="domain" description="Plastocyanin-like" evidence="5">
    <location>
        <begin position="249"/>
        <end position="352"/>
    </location>
</feature>
<keyword evidence="4" id="KW-1133">Transmembrane helix</keyword>
<dbReference type="eggNOG" id="COG2132">
    <property type="taxonomic scope" value="Bacteria"/>
</dbReference>
<dbReference type="InterPro" id="IPR011706">
    <property type="entry name" value="Cu-oxidase_C"/>
</dbReference>
<evidence type="ECO:0000256" key="4">
    <source>
        <dbReference type="SAM" id="Phobius"/>
    </source>
</evidence>
<keyword evidence="2" id="KW-0560">Oxidoreductase</keyword>
<protein>
    <submittedName>
        <fullName evidence="8">Multicopper oxidase, type 3</fullName>
    </submittedName>
</protein>
<dbReference type="GO" id="GO:0016491">
    <property type="term" value="F:oxidoreductase activity"/>
    <property type="evidence" value="ECO:0007669"/>
    <property type="project" value="UniProtKB-KW"/>
</dbReference>
<dbReference type="STRING" id="266117.Rxyl_1830"/>
<proteinExistence type="predicted"/>
<dbReference type="HOGENOM" id="CLU_009100_6_0_11"/>
<dbReference type="InterPro" id="IPR008972">
    <property type="entry name" value="Cupredoxin"/>
</dbReference>
<reference evidence="8 9" key="1">
    <citation type="submission" date="2006-06" db="EMBL/GenBank/DDBJ databases">
        <title>Complete sequence of Rubrobacter xylanophilus DSM 9941.</title>
        <authorList>
            <consortium name="US DOE Joint Genome Institute"/>
            <person name="Copeland A."/>
            <person name="Lucas S."/>
            <person name="Lapidus A."/>
            <person name="Barry K."/>
            <person name="Detter J.C."/>
            <person name="Glavina del Rio T."/>
            <person name="Hammon N."/>
            <person name="Israni S."/>
            <person name="Dalin E."/>
            <person name="Tice H."/>
            <person name="Pitluck S."/>
            <person name="Munk A.C."/>
            <person name="Brettin T."/>
            <person name="Bruce D."/>
            <person name="Han C."/>
            <person name="Tapia R."/>
            <person name="Gilna P."/>
            <person name="Schmutz J."/>
            <person name="Larimer F."/>
            <person name="Land M."/>
            <person name="Hauser L."/>
            <person name="Kyrpides N."/>
            <person name="Lykidis A."/>
            <person name="da Costa M.S."/>
            <person name="Rainey F.A."/>
            <person name="Empadinhas N."/>
            <person name="Jolivet E."/>
            <person name="Battista J.R."/>
            <person name="Richardson P."/>
        </authorList>
    </citation>
    <scope>NUCLEOTIDE SEQUENCE [LARGE SCALE GENOMIC DNA]</scope>
    <source>
        <strain evidence="9">DSM 9941 / NBRC 16129 / PRD-1</strain>
    </source>
</reference>
<dbReference type="InterPro" id="IPR011707">
    <property type="entry name" value="Cu-oxidase-like_N"/>
</dbReference>
<evidence type="ECO:0000313" key="9">
    <source>
        <dbReference type="Proteomes" id="UP000006637"/>
    </source>
</evidence>
<keyword evidence="9" id="KW-1185">Reference proteome</keyword>
<dbReference type="AlphaFoldDB" id="Q1AUZ0"/>
<evidence type="ECO:0000256" key="1">
    <source>
        <dbReference type="ARBA" id="ARBA00022723"/>
    </source>
</evidence>
<accession>Q1AUZ0</accession>
<dbReference type="EMBL" id="CP000386">
    <property type="protein sequence ID" value="ABG04788.1"/>
    <property type="molecule type" value="Genomic_DNA"/>
</dbReference>
<evidence type="ECO:0000259" key="6">
    <source>
        <dbReference type="Pfam" id="PF07731"/>
    </source>
</evidence>